<dbReference type="CDD" id="cd03801">
    <property type="entry name" value="GT4_PimA-like"/>
    <property type="match status" value="1"/>
</dbReference>
<evidence type="ECO:0000259" key="1">
    <source>
        <dbReference type="Pfam" id="PF00534"/>
    </source>
</evidence>
<dbReference type="GO" id="GO:0016757">
    <property type="term" value="F:glycosyltransferase activity"/>
    <property type="evidence" value="ECO:0007669"/>
    <property type="project" value="InterPro"/>
</dbReference>
<dbReference type="InterPro" id="IPR050194">
    <property type="entry name" value="Glycosyltransferase_grp1"/>
</dbReference>
<dbReference type="KEGG" id="copr:Cop2CBH44_28210"/>
<proteinExistence type="predicted"/>
<evidence type="ECO:0000313" key="2">
    <source>
        <dbReference type="EMBL" id="BCI64468.1"/>
    </source>
</evidence>
<dbReference type="AlphaFoldDB" id="A0A7G1I273"/>
<feature type="domain" description="Glycosyl transferase family 1" evidence="1">
    <location>
        <begin position="247"/>
        <end position="394"/>
    </location>
</feature>
<dbReference type="PANTHER" id="PTHR45947">
    <property type="entry name" value="SULFOQUINOVOSYL TRANSFERASE SQD2"/>
    <property type="match status" value="1"/>
</dbReference>
<evidence type="ECO:0000313" key="3">
    <source>
        <dbReference type="Proteomes" id="UP000594042"/>
    </source>
</evidence>
<dbReference type="InterPro" id="IPR001296">
    <property type="entry name" value="Glyco_trans_1"/>
</dbReference>
<dbReference type="SUPFAM" id="SSF53756">
    <property type="entry name" value="UDP-Glycosyltransferase/glycogen phosphorylase"/>
    <property type="match status" value="1"/>
</dbReference>
<dbReference type="Proteomes" id="UP000594042">
    <property type="component" value="Chromosome"/>
</dbReference>
<organism evidence="2 3">
    <name type="scientific">Coprobacter secundus subsp. similis</name>
    <dbReference type="NCBI Taxonomy" id="2751153"/>
    <lineage>
        <taxon>Bacteria</taxon>
        <taxon>Pseudomonadati</taxon>
        <taxon>Bacteroidota</taxon>
        <taxon>Bacteroidia</taxon>
        <taxon>Bacteroidales</taxon>
        <taxon>Barnesiellaceae</taxon>
        <taxon>Coprobacter</taxon>
    </lineage>
</organism>
<dbReference type="Gene3D" id="3.40.50.2000">
    <property type="entry name" value="Glycogen Phosphorylase B"/>
    <property type="match status" value="2"/>
</dbReference>
<dbReference type="RefSeq" id="WP_021931785.1">
    <property type="nucleotide sequence ID" value="NZ_AP023322.1"/>
</dbReference>
<reference evidence="3" key="1">
    <citation type="submission" date="2020-07" db="EMBL/GenBank/DDBJ databases">
        <title>Complete genome sequencing of Coprobacter sp. strain 2CBH44.</title>
        <authorList>
            <person name="Sakamoto M."/>
            <person name="Murakami T."/>
            <person name="Mori H."/>
        </authorList>
    </citation>
    <scope>NUCLEOTIDE SEQUENCE [LARGE SCALE GENOMIC DNA]</scope>
    <source>
        <strain evidence="3">2CBH44</strain>
    </source>
</reference>
<protein>
    <recommendedName>
        <fullName evidence="1">Glycosyl transferase family 1 domain-containing protein</fullName>
    </recommendedName>
</protein>
<name>A0A7G1I273_9BACT</name>
<dbReference type="PANTHER" id="PTHR45947:SF3">
    <property type="entry name" value="SULFOQUINOVOSYL TRANSFERASE SQD2"/>
    <property type="match status" value="1"/>
</dbReference>
<dbReference type="EMBL" id="AP023322">
    <property type="protein sequence ID" value="BCI64468.1"/>
    <property type="molecule type" value="Genomic_DNA"/>
</dbReference>
<accession>A0A7G1I273</accession>
<sequence>MHIFCLSPIIPQEFHQKNKYNGGGWIDGFISTLKQVSNIHLSICFLTNQNLLPQKIENISYFPVRTKISRTSKITLLINNIKKKYEYDEDIINILNIINKEKPDIIHFFGTEWHGISLIEHINIPHVVHIQGLTVAYNYSFLPPFLSKINLYKPLFSNPLSFIKGKTFHHFKSIFDFMAERESKVFPHLKNILGRTDWDKNISTFLAPNARYFHVNEILRDSFYTSPKWNNPWTSPIFHITSTISDSPYKGLDLVFNTIKLLDKFSDINIIWHICGIQTNSEQTLYFQPPKDLKHSQISFEGILSQTKLIELLLNSNIYVHPAYIENSSNSICEAQILGLPIIATNVGGTSTLIQHKKNGILVTPNDPYNLAAHICKIIRKPQLAQELSKNAIETAEKRHNKESIKQVLIDIYSQILDEKK</sequence>
<gene>
    <name evidence="2" type="ORF">Cop2CBH44_28210</name>
</gene>
<keyword evidence="3" id="KW-1185">Reference proteome</keyword>
<dbReference type="Pfam" id="PF00534">
    <property type="entry name" value="Glycos_transf_1"/>
    <property type="match status" value="1"/>
</dbReference>